<keyword evidence="8" id="KW-0106">Calcium</keyword>
<feature type="region of interest" description="Disordered" evidence="15">
    <location>
        <begin position="793"/>
        <end position="847"/>
    </location>
</feature>
<keyword evidence="7 14" id="KW-0720">Serine protease</keyword>
<keyword evidence="20" id="KW-1185">Reference proteome</keyword>
<keyword evidence="10 16" id="KW-0472">Membrane</keyword>
<dbReference type="InterPro" id="IPR015500">
    <property type="entry name" value="Peptidase_S8_subtilisin-rel"/>
</dbReference>
<evidence type="ECO:0000256" key="6">
    <source>
        <dbReference type="ARBA" id="ARBA00022801"/>
    </source>
</evidence>
<dbReference type="GO" id="GO:0007323">
    <property type="term" value="P:peptide pheromone maturation"/>
    <property type="evidence" value="ECO:0007669"/>
    <property type="project" value="UniProtKB-ARBA"/>
</dbReference>
<feature type="active site" description="Charge relay system" evidence="13 14">
    <location>
        <position position="242"/>
    </location>
</feature>
<dbReference type="InterPro" id="IPR036852">
    <property type="entry name" value="Peptidase_S8/S53_dom_sf"/>
</dbReference>
<evidence type="ECO:0000256" key="11">
    <source>
        <dbReference type="ARBA" id="ARBA00023145"/>
    </source>
</evidence>
<dbReference type="PROSITE" id="PS00138">
    <property type="entry name" value="SUBTILASE_SER"/>
    <property type="match status" value="1"/>
</dbReference>
<dbReference type="InterPro" id="IPR002884">
    <property type="entry name" value="P_dom"/>
</dbReference>
<evidence type="ECO:0000256" key="4">
    <source>
        <dbReference type="ARBA" id="ARBA00022692"/>
    </source>
</evidence>
<sequence length="847" mass="92733">MRFFGGAALAVGLLGAAAASLHPVRSYETHDYFALHLEPSTPPSKIAEQLGARHEGQVGELADHHTFSIPRENGADLDTLLDRLRDRRRLKRRAGADDIALLDKRDAEFDGILWSQKLAPKKRLQKRLPPPRDLPRAPAPKISKEDPKAVQLQKDLITALGIQDPIFEGQWHLYNTVQVGNDLNVTGVWLEGNTGQGVITAVVDDGLDMYSNDLKPNYFAEGSYDYNDHHPEPRPVLPEDRHGTRCAGEIAAAKNNVCGVGVAYDSKVAGIRILSKAIDDTDEAKAINHGYQQNDIYSCSWGPPDDGMTMEAPGVLIKKAMVNGIQRGRAGKGSIFVFAAGNGAGYGDNCNFDGYTNSIYSITVGAIDREGKHGTYSESCSAQLVVTYSSGSSDAIHTTDVGADKCYSLHGGTSAAGPLAAGSMALALSARPELTWRDAQYLLVETAIPVHEDDESWQMTKSGRKFSHNWGFGKVDAYALVQKAKTWELVKPQAWFKSPWLRVKHEIPQGDKGLASSYEVTAEMMKEANVERLEHVTVTMNVNHTRRGDLSAELRSPEGVLSQLSTARRSDNEMAGYVDWTFMSVAHWGESGVGTWTVIVKDTNVNDQVGEFIDWRLNLWGEAIDGANQPLHPLPDEHDDDHNIEDAIVATTSVEPGPTKTDAPEPPVDAIDRPVNAKPGSTGEPTTAPPPSPPADDESTPAEDNTSAAPTTTTTVAAAVDSENLLPSFFPTFGASKRTQAWIYAAIGSIIVFCIGLGIYFNVQRRNRQRNDPRDDYDFEMIEDEDEMQMVGKPGATQRRGGELYNAFAGESDEEPLFSDEDDDEPYRDRAVSDDQDRERRHGEHGR</sequence>
<dbReference type="AlphaFoldDB" id="A0A2J5HIU2"/>
<evidence type="ECO:0000256" key="14">
    <source>
        <dbReference type="PROSITE-ProRule" id="PRU01240"/>
    </source>
</evidence>
<evidence type="ECO:0000256" key="7">
    <source>
        <dbReference type="ARBA" id="ARBA00022825"/>
    </source>
</evidence>
<dbReference type="OrthoDB" id="300641at2759"/>
<feature type="region of interest" description="Disordered" evidence="15">
    <location>
        <begin position="124"/>
        <end position="148"/>
    </location>
</feature>
<gene>
    <name evidence="19" type="ORF">BDW42DRAFT_177900</name>
</gene>
<dbReference type="PRINTS" id="PR00723">
    <property type="entry name" value="SUBTILISIN"/>
</dbReference>
<dbReference type="GO" id="GO:0000139">
    <property type="term" value="C:Golgi membrane"/>
    <property type="evidence" value="ECO:0007669"/>
    <property type="project" value="TreeGrafter"/>
</dbReference>
<feature type="transmembrane region" description="Helical" evidence="16">
    <location>
        <begin position="741"/>
        <end position="761"/>
    </location>
</feature>
<evidence type="ECO:0000256" key="9">
    <source>
        <dbReference type="ARBA" id="ARBA00022989"/>
    </source>
</evidence>
<evidence type="ECO:0000256" key="10">
    <source>
        <dbReference type="ARBA" id="ARBA00023136"/>
    </source>
</evidence>
<dbReference type="Gene3D" id="2.60.120.260">
    <property type="entry name" value="Galactose-binding domain-like"/>
    <property type="match status" value="1"/>
</dbReference>
<evidence type="ECO:0000256" key="3">
    <source>
        <dbReference type="ARBA" id="ARBA00022670"/>
    </source>
</evidence>
<comment type="similarity">
    <text evidence="2">Belongs to the peptidase S8 family. Furin subfamily.</text>
</comment>
<dbReference type="PROSITE" id="PS51892">
    <property type="entry name" value="SUBTILASE"/>
    <property type="match status" value="1"/>
</dbReference>
<evidence type="ECO:0000256" key="17">
    <source>
        <dbReference type="SAM" id="SignalP"/>
    </source>
</evidence>
<evidence type="ECO:0000256" key="15">
    <source>
        <dbReference type="SAM" id="MobiDB-lite"/>
    </source>
</evidence>
<keyword evidence="9 16" id="KW-1133">Transmembrane helix</keyword>
<keyword evidence="6 14" id="KW-0378">Hydrolase</keyword>
<feature type="chain" id="PRO_5014397579" evidence="17">
    <location>
        <begin position="20"/>
        <end position="847"/>
    </location>
</feature>
<proteinExistence type="inferred from homology"/>
<dbReference type="PROSITE" id="PS00137">
    <property type="entry name" value="SUBTILASE_HIS"/>
    <property type="match status" value="1"/>
</dbReference>
<evidence type="ECO:0000256" key="13">
    <source>
        <dbReference type="PIRSR" id="PIRSR615500-1"/>
    </source>
</evidence>
<evidence type="ECO:0000256" key="2">
    <source>
        <dbReference type="ARBA" id="ARBA00005325"/>
    </source>
</evidence>
<keyword evidence="5 17" id="KW-0732">Signal</keyword>
<dbReference type="EMBL" id="KZ559608">
    <property type="protein sequence ID" value="PLN76861.1"/>
    <property type="molecule type" value="Genomic_DNA"/>
</dbReference>
<dbReference type="Pfam" id="PF01483">
    <property type="entry name" value="P_proprotein"/>
    <property type="match status" value="1"/>
</dbReference>
<dbReference type="PANTHER" id="PTHR42884:SF14">
    <property type="entry name" value="NEUROENDOCRINE CONVERTASE 1"/>
    <property type="match status" value="1"/>
</dbReference>
<dbReference type="Gene3D" id="3.40.50.200">
    <property type="entry name" value="Peptidase S8/S53 domain"/>
    <property type="match status" value="1"/>
</dbReference>
<evidence type="ECO:0000256" key="1">
    <source>
        <dbReference type="ARBA" id="ARBA00004370"/>
    </source>
</evidence>
<dbReference type="FunFam" id="3.40.50.200:FF:000005">
    <property type="entry name" value="Proprotein convertase subtilisin/kexin type 7"/>
    <property type="match status" value="1"/>
</dbReference>
<feature type="active site" description="Charge relay system" evidence="13 14">
    <location>
        <position position="414"/>
    </location>
</feature>
<dbReference type="GO" id="GO:0005802">
    <property type="term" value="C:trans-Golgi network"/>
    <property type="evidence" value="ECO:0007669"/>
    <property type="project" value="TreeGrafter"/>
</dbReference>
<dbReference type="InterPro" id="IPR008979">
    <property type="entry name" value="Galactose-bd-like_sf"/>
</dbReference>
<dbReference type="PANTHER" id="PTHR42884">
    <property type="entry name" value="PROPROTEIN CONVERTASE SUBTILISIN/KEXIN-RELATED"/>
    <property type="match status" value="1"/>
</dbReference>
<evidence type="ECO:0000259" key="18">
    <source>
        <dbReference type="PROSITE" id="PS51829"/>
    </source>
</evidence>
<dbReference type="SUPFAM" id="SSF49785">
    <property type="entry name" value="Galactose-binding domain-like"/>
    <property type="match status" value="1"/>
</dbReference>
<feature type="active site" description="Charge relay system" evidence="13 14">
    <location>
        <position position="204"/>
    </location>
</feature>
<dbReference type="PROSITE" id="PS51829">
    <property type="entry name" value="P_HOMO_B"/>
    <property type="match status" value="1"/>
</dbReference>
<evidence type="ECO:0000313" key="19">
    <source>
        <dbReference type="EMBL" id="PLN76861.1"/>
    </source>
</evidence>
<feature type="region of interest" description="Disordered" evidence="15">
    <location>
        <begin position="651"/>
        <end position="709"/>
    </location>
</feature>
<feature type="compositionally biased region" description="Basic and acidic residues" evidence="15">
    <location>
        <begin position="827"/>
        <end position="847"/>
    </location>
</feature>
<keyword evidence="12" id="KW-0325">Glycoprotein</keyword>
<evidence type="ECO:0000313" key="20">
    <source>
        <dbReference type="Proteomes" id="UP000235023"/>
    </source>
</evidence>
<dbReference type="InterPro" id="IPR023828">
    <property type="entry name" value="Peptidase_S8_Ser-AS"/>
</dbReference>
<accession>A0A2J5HIU2</accession>
<evidence type="ECO:0000256" key="8">
    <source>
        <dbReference type="ARBA" id="ARBA00022837"/>
    </source>
</evidence>
<dbReference type="Proteomes" id="UP000235023">
    <property type="component" value="Unassembled WGS sequence"/>
</dbReference>
<feature type="domain" description="P/Homo B" evidence="18">
    <location>
        <begin position="490"/>
        <end position="625"/>
    </location>
</feature>
<evidence type="ECO:0000256" key="5">
    <source>
        <dbReference type="ARBA" id="ARBA00022729"/>
    </source>
</evidence>
<keyword evidence="3 14" id="KW-0645">Protease</keyword>
<name>A0A2J5HIU2_9EURO</name>
<dbReference type="GO" id="GO:0016485">
    <property type="term" value="P:protein processing"/>
    <property type="evidence" value="ECO:0007669"/>
    <property type="project" value="TreeGrafter"/>
</dbReference>
<dbReference type="Pfam" id="PF00082">
    <property type="entry name" value="Peptidase_S8"/>
    <property type="match status" value="1"/>
</dbReference>
<organism evidence="19 20">
    <name type="scientific">Aspergillus taichungensis</name>
    <dbReference type="NCBI Taxonomy" id="482145"/>
    <lineage>
        <taxon>Eukaryota</taxon>
        <taxon>Fungi</taxon>
        <taxon>Dikarya</taxon>
        <taxon>Ascomycota</taxon>
        <taxon>Pezizomycotina</taxon>
        <taxon>Eurotiomycetes</taxon>
        <taxon>Eurotiomycetidae</taxon>
        <taxon>Eurotiales</taxon>
        <taxon>Aspergillaceae</taxon>
        <taxon>Aspergillus</taxon>
        <taxon>Aspergillus subgen. Circumdati</taxon>
    </lineage>
</organism>
<keyword evidence="11" id="KW-0865">Zymogen</keyword>
<evidence type="ECO:0000256" key="12">
    <source>
        <dbReference type="ARBA" id="ARBA00023180"/>
    </source>
</evidence>
<dbReference type="GO" id="GO:0004252">
    <property type="term" value="F:serine-type endopeptidase activity"/>
    <property type="evidence" value="ECO:0007669"/>
    <property type="project" value="UniProtKB-UniRule"/>
</dbReference>
<dbReference type="CDD" id="cd04059">
    <property type="entry name" value="Peptidases_S8_Protein_convertases_Kexins_Furin-like"/>
    <property type="match status" value="1"/>
</dbReference>
<dbReference type="SUPFAM" id="SSF52743">
    <property type="entry name" value="Subtilisin-like"/>
    <property type="match status" value="1"/>
</dbReference>
<keyword evidence="4 16" id="KW-0812">Transmembrane</keyword>
<evidence type="ECO:0000256" key="16">
    <source>
        <dbReference type="SAM" id="Phobius"/>
    </source>
</evidence>
<reference evidence="20" key="1">
    <citation type="submission" date="2017-12" db="EMBL/GenBank/DDBJ databases">
        <authorList>
            <consortium name="DOE Joint Genome Institute"/>
            <person name="Mondo S.J."/>
            <person name="Kjaerbolling I."/>
            <person name="Vesth T.C."/>
            <person name="Frisvad J.C."/>
            <person name="Nybo J.L."/>
            <person name="Theobald S."/>
            <person name="Kuo A."/>
            <person name="Bowyer P."/>
            <person name="Matsuda Y."/>
            <person name="Lyhne E.K."/>
            <person name="Kogle M.E."/>
            <person name="Clum A."/>
            <person name="Lipzen A."/>
            <person name="Salamov A."/>
            <person name="Ngan C.Y."/>
            <person name="Daum C."/>
            <person name="Chiniquy J."/>
            <person name="Barry K."/>
            <person name="LaButti K."/>
            <person name="Haridas S."/>
            <person name="Simmons B.A."/>
            <person name="Magnuson J.K."/>
            <person name="Mortensen U.H."/>
            <person name="Larsen T.O."/>
            <person name="Grigoriev I.V."/>
            <person name="Baker S.E."/>
            <person name="Andersen M.R."/>
            <person name="Nordberg H.P."/>
            <person name="Cantor M.N."/>
            <person name="Hua S.X."/>
        </authorList>
    </citation>
    <scope>NUCLEOTIDE SEQUENCE [LARGE SCALE GENOMIC DNA]</scope>
    <source>
        <strain evidence="20">IBT 19404</strain>
    </source>
</reference>
<comment type="subcellular location">
    <subcellularLocation>
        <location evidence="1">Membrane</location>
    </subcellularLocation>
</comment>
<feature type="compositionally biased region" description="Acidic residues" evidence="15">
    <location>
        <begin position="811"/>
        <end position="826"/>
    </location>
</feature>
<protein>
    <submittedName>
        <fullName evidence="19">Subtilisin-like pro protein convertase</fullName>
    </submittedName>
</protein>
<dbReference type="InterPro" id="IPR034182">
    <property type="entry name" value="Kexin/furin"/>
</dbReference>
<dbReference type="InterPro" id="IPR022398">
    <property type="entry name" value="Peptidase_S8_His-AS"/>
</dbReference>
<dbReference type="FunFam" id="2.60.120.260:FF:000026">
    <property type="entry name" value="proprotein convertase subtilisin/kexin type 7"/>
    <property type="match status" value="1"/>
</dbReference>
<feature type="signal peptide" evidence="17">
    <location>
        <begin position="1"/>
        <end position="19"/>
    </location>
</feature>
<dbReference type="InterPro" id="IPR000209">
    <property type="entry name" value="Peptidase_S8/S53_dom"/>
</dbReference>